<feature type="region of interest" description="Disordered" evidence="8">
    <location>
        <begin position="255"/>
        <end position="280"/>
    </location>
</feature>
<evidence type="ECO:0000256" key="7">
    <source>
        <dbReference type="ARBA" id="ARBA00023288"/>
    </source>
</evidence>
<keyword evidence="6" id="KW-0325">Glycoprotein</keyword>
<dbReference type="Gene3D" id="1.20.5.510">
    <property type="entry name" value="Single helix bin"/>
    <property type="match status" value="1"/>
</dbReference>
<proteinExistence type="predicted"/>
<evidence type="ECO:0000256" key="1">
    <source>
        <dbReference type="ARBA" id="ARBA00004609"/>
    </source>
</evidence>
<keyword evidence="9" id="KW-1133">Transmembrane helix</keyword>
<gene>
    <name evidence="12" type="ORF">PRZ48_004452</name>
</gene>
<dbReference type="Pfam" id="PF20238">
    <property type="entry name" value="BIM1-like_dom"/>
    <property type="match status" value="1"/>
</dbReference>
<sequence>MYSNAVLVGAVLLQGLVAANGGSYSSSEMGPAAFMWPEDRPWSADADNTAPCGSSSGVGARTEFPLSNGRLALVTQEDTRAVNVGVSYNSGEHRIDARPDAFVLTTLSDPQSLSDFDIFYRPEAVGDLGIGHTCIRAPDPPSNITAGTNATFMLFYQEGDSDSDEAFYACTDVTYIERQAFTTRIPCFNATQEEPEVDPDPLVGVITTNPDGSDPHPSESHRLSNGAIAGAIVGSVVGALAIAGLGFFLWRRSKKSKAARQPAMSKTKDVERVESGNSSN</sequence>
<dbReference type="CDD" id="cd21176">
    <property type="entry name" value="LPMO_auxiliary-like"/>
    <property type="match status" value="1"/>
</dbReference>
<name>A0ABR0EPJ7_ZASCE</name>
<evidence type="ECO:0000313" key="13">
    <source>
        <dbReference type="Proteomes" id="UP001305779"/>
    </source>
</evidence>
<keyword evidence="5 9" id="KW-0472">Membrane</keyword>
<evidence type="ECO:0000256" key="5">
    <source>
        <dbReference type="ARBA" id="ARBA00023136"/>
    </source>
</evidence>
<evidence type="ECO:0000313" key="12">
    <source>
        <dbReference type="EMBL" id="KAK4503537.1"/>
    </source>
</evidence>
<keyword evidence="3" id="KW-0336">GPI-anchor</keyword>
<evidence type="ECO:0000256" key="6">
    <source>
        <dbReference type="ARBA" id="ARBA00023180"/>
    </source>
</evidence>
<dbReference type="EMBL" id="JAXOVC010000003">
    <property type="protein sequence ID" value="KAK4503537.1"/>
    <property type="molecule type" value="Genomic_DNA"/>
</dbReference>
<comment type="caution">
    <text evidence="12">The sequence shown here is derived from an EMBL/GenBank/DDBJ whole genome shotgun (WGS) entry which is preliminary data.</text>
</comment>
<keyword evidence="2" id="KW-1003">Cell membrane</keyword>
<dbReference type="Proteomes" id="UP001305779">
    <property type="component" value="Unassembled WGS sequence"/>
</dbReference>
<protein>
    <recommendedName>
        <fullName evidence="11">Copper acquisition factor BIM1-like domain-containing protein</fullName>
    </recommendedName>
</protein>
<dbReference type="PANTHER" id="PTHR34992:SF5">
    <property type="entry name" value="ANCHORED PROTEIN, PUTATIVE (AFU_ORTHOLOGUE AFUA_6G02800)-RELATED"/>
    <property type="match status" value="1"/>
</dbReference>
<keyword evidence="4 10" id="KW-0732">Signal</keyword>
<evidence type="ECO:0000256" key="10">
    <source>
        <dbReference type="SAM" id="SignalP"/>
    </source>
</evidence>
<evidence type="ECO:0000256" key="3">
    <source>
        <dbReference type="ARBA" id="ARBA00022622"/>
    </source>
</evidence>
<comment type="subcellular location">
    <subcellularLocation>
        <location evidence="1">Cell membrane</location>
        <topology evidence="1">Lipid-anchor</topology>
        <topology evidence="1">GPI-anchor</topology>
    </subcellularLocation>
</comment>
<dbReference type="CDD" id="cd12087">
    <property type="entry name" value="TM_EGFR-like"/>
    <property type="match status" value="1"/>
</dbReference>
<feature type="signal peptide" evidence="10">
    <location>
        <begin position="1"/>
        <end position="21"/>
    </location>
</feature>
<feature type="chain" id="PRO_5047521067" description="Copper acquisition factor BIM1-like domain-containing protein" evidence="10">
    <location>
        <begin position="22"/>
        <end position="280"/>
    </location>
</feature>
<accession>A0ABR0EPJ7</accession>
<keyword evidence="13" id="KW-1185">Reference proteome</keyword>
<organism evidence="12 13">
    <name type="scientific">Zasmidium cellare</name>
    <name type="common">Wine cellar mold</name>
    <name type="synonym">Racodium cellare</name>
    <dbReference type="NCBI Taxonomy" id="395010"/>
    <lineage>
        <taxon>Eukaryota</taxon>
        <taxon>Fungi</taxon>
        <taxon>Dikarya</taxon>
        <taxon>Ascomycota</taxon>
        <taxon>Pezizomycotina</taxon>
        <taxon>Dothideomycetes</taxon>
        <taxon>Dothideomycetidae</taxon>
        <taxon>Mycosphaerellales</taxon>
        <taxon>Mycosphaerellaceae</taxon>
        <taxon>Zasmidium</taxon>
    </lineage>
</organism>
<evidence type="ECO:0000256" key="8">
    <source>
        <dbReference type="SAM" id="MobiDB-lite"/>
    </source>
</evidence>
<keyword evidence="7" id="KW-0449">Lipoprotein</keyword>
<keyword evidence="9" id="KW-0812">Transmembrane</keyword>
<evidence type="ECO:0000256" key="2">
    <source>
        <dbReference type="ARBA" id="ARBA00022475"/>
    </source>
</evidence>
<evidence type="ECO:0000259" key="11">
    <source>
        <dbReference type="Pfam" id="PF20238"/>
    </source>
</evidence>
<reference evidence="12 13" key="1">
    <citation type="journal article" date="2023" name="G3 (Bethesda)">
        <title>A chromosome-level genome assembly of Zasmidium syzygii isolated from banana leaves.</title>
        <authorList>
            <person name="van Westerhoven A.C."/>
            <person name="Mehrabi R."/>
            <person name="Talebi R."/>
            <person name="Steentjes M.B.F."/>
            <person name="Corcolon B."/>
            <person name="Chong P.A."/>
            <person name="Kema G.H.J."/>
            <person name="Seidl M.F."/>
        </authorList>
    </citation>
    <scope>NUCLEOTIDE SEQUENCE [LARGE SCALE GENOMIC DNA]</scope>
    <source>
        <strain evidence="12 13">P124</strain>
    </source>
</reference>
<feature type="domain" description="Copper acquisition factor BIM1-like" evidence="11">
    <location>
        <begin position="29"/>
        <end position="192"/>
    </location>
</feature>
<feature type="transmembrane region" description="Helical" evidence="9">
    <location>
        <begin position="227"/>
        <end position="250"/>
    </location>
</feature>
<dbReference type="InterPro" id="IPR046936">
    <property type="entry name" value="BIM1-like"/>
</dbReference>
<dbReference type="InterPro" id="IPR046530">
    <property type="entry name" value="BIM1-like_dom"/>
</dbReference>
<evidence type="ECO:0000256" key="9">
    <source>
        <dbReference type="SAM" id="Phobius"/>
    </source>
</evidence>
<dbReference type="PANTHER" id="PTHR34992">
    <property type="entry name" value="HYPHAL ANASTAMOSIS-7 PROTEIN"/>
    <property type="match status" value="1"/>
</dbReference>
<evidence type="ECO:0000256" key="4">
    <source>
        <dbReference type="ARBA" id="ARBA00022729"/>
    </source>
</evidence>